<dbReference type="InterPro" id="IPR050205">
    <property type="entry name" value="CDPK_Ser/Thr_kinases"/>
</dbReference>
<dbReference type="GO" id="GO:0046872">
    <property type="term" value="F:metal ion binding"/>
    <property type="evidence" value="ECO:0007669"/>
    <property type="project" value="UniProtKB-KW"/>
</dbReference>
<evidence type="ECO:0000259" key="19">
    <source>
        <dbReference type="PROSITE" id="PS50011"/>
    </source>
</evidence>
<evidence type="ECO:0000256" key="17">
    <source>
        <dbReference type="PROSITE-ProRule" id="PRU10141"/>
    </source>
</evidence>
<organism evidence="21 22">
    <name type="scientific">Urochloa decumbens</name>
    <dbReference type="NCBI Taxonomy" id="240449"/>
    <lineage>
        <taxon>Eukaryota</taxon>
        <taxon>Viridiplantae</taxon>
        <taxon>Streptophyta</taxon>
        <taxon>Embryophyta</taxon>
        <taxon>Tracheophyta</taxon>
        <taxon>Spermatophyta</taxon>
        <taxon>Magnoliopsida</taxon>
        <taxon>Liliopsida</taxon>
        <taxon>Poales</taxon>
        <taxon>Poaceae</taxon>
        <taxon>PACMAD clade</taxon>
        <taxon>Panicoideae</taxon>
        <taxon>Panicodae</taxon>
        <taxon>Paniceae</taxon>
        <taxon>Melinidinae</taxon>
        <taxon>Urochloa</taxon>
    </lineage>
</organism>
<dbReference type="Proteomes" id="UP001497457">
    <property type="component" value="Chromosome 15b"/>
</dbReference>
<comment type="catalytic activity">
    <reaction evidence="15">
        <text>L-threonyl-[protein] + ATP = O-phospho-L-threonyl-[protein] + ADP + H(+)</text>
        <dbReference type="Rhea" id="RHEA:46608"/>
        <dbReference type="Rhea" id="RHEA-COMP:11060"/>
        <dbReference type="Rhea" id="RHEA-COMP:11605"/>
        <dbReference type="ChEBI" id="CHEBI:15378"/>
        <dbReference type="ChEBI" id="CHEBI:30013"/>
        <dbReference type="ChEBI" id="CHEBI:30616"/>
        <dbReference type="ChEBI" id="CHEBI:61977"/>
        <dbReference type="ChEBI" id="CHEBI:456216"/>
        <dbReference type="EC" id="2.7.11.1"/>
    </reaction>
</comment>
<keyword evidence="9" id="KW-0418">Kinase</keyword>
<evidence type="ECO:0000256" key="7">
    <source>
        <dbReference type="ARBA" id="ARBA00022737"/>
    </source>
</evidence>
<dbReference type="Pfam" id="PF00069">
    <property type="entry name" value="Pkinase"/>
    <property type="match status" value="1"/>
</dbReference>
<dbReference type="EC" id="2.7.11.1" evidence="2"/>
<dbReference type="InterPro" id="IPR000719">
    <property type="entry name" value="Prot_kinase_dom"/>
</dbReference>
<feature type="binding site" evidence="17">
    <location>
        <position position="127"/>
    </location>
    <ligand>
        <name>ATP</name>
        <dbReference type="ChEBI" id="CHEBI:30616"/>
    </ligand>
</feature>
<dbReference type="SUPFAM" id="SSF56112">
    <property type="entry name" value="Protein kinase-like (PK-like)"/>
    <property type="match status" value="1"/>
</dbReference>
<keyword evidence="10" id="KW-0106">Calcium</keyword>
<dbReference type="GO" id="GO:0005524">
    <property type="term" value="F:ATP binding"/>
    <property type="evidence" value="ECO:0007669"/>
    <property type="project" value="UniProtKB-UniRule"/>
</dbReference>
<evidence type="ECO:0000256" key="5">
    <source>
        <dbReference type="ARBA" id="ARBA00022707"/>
    </source>
</evidence>
<dbReference type="FunFam" id="1.10.510.10:FF:000067">
    <property type="entry name" value="calcium-dependent protein kinase 13"/>
    <property type="match status" value="1"/>
</dbReference>
<dbReference type="PROSITE" id="PS00107">
    <property type="entry name" value="PROTEIN_KINASE_ATP"/>
    <property type="match status" value="1"/>
</dbReference>
<keyword evidence="4" id="KW-0808">Transferase</keyword>
<name>A0ABC8Y556_9POAL</name>
<gene>
    <name evidence="21" type="ORF">URODEC1_LOCUS29200</name>
</gene>
<keyword evidence="7" id="KW-0677">Repeat</keyword>
<feature type="region of interest" description="Disordered" evidence="18">
    <location>
        <begin position="1"/>
        <end position="78"/>
    </location>
</feature>
<keyword evidence="11 17" id="KW-0067">ATP-binding</keyword>
<dbReference type="Pfam" id="PF13499">
    <property type="entry name" value="EF-hand_7"/>
    <property type="match status" value="2"/>
</dbReference>
<dbReference type="Gene3D" id="1.10.238.10">
    <property type="entry name" value="EF-hand"/>
    <property type="match status" value="1"/>
</dbReference>
<evidence type="ECO:0000256" key="16">
    <source>
        <dbReference type="ARBA" id="ARBA00048679"/>
    </source>
</evidence>
<proteinExistence type="inferred from homology"/>
<comment type="catalytic activity">
    <reaction evidence="16">
        <text>L-seryl-[protein] + ATP = O-phospho-L-seryl-[protein] + ADP + H(+)</text>
        <dbReference type="Rhea" id="RHEA:17989"/>
        <dbReference type="Rhea" id="RHEA-COMP:9863"/>
        <dbReference type="Rhea" id="RHEA-COMP:11604"/>
        <dbReference type="ChEBI" id="CHEBI:15378"/>
        <dbReference type="ChEBI" id="CHEBI:29999"/>
        <dbReference type="ChEBI" id="CHEBI:30616"/>
        <dbReference type="ChEBI" id="CHEBI:83421"/>
        <dbReference type="ChEBI" id="CHEBI:456216"/>
        <dbReference type="EC" id="2.7.11.1"/>
    </reaction>
</comment>
<evidence type="ECO:0000256" key="12">
    <source>
        <dbReference type="ARBA" id="ARBA00023136"/>
    </source>
</evidence>
<dbReference type="FunFam" id="1.10.238.10:FF:000050">
    <property type="entry name" value="Calcium-dependent protein kinase 7"/>
    <property type="match status" value="1"/>
</dbReference>
<keyword evidence="8 17" id="KW-0547">Nucleotide-binding</keyword>
<evidence type="ECO:0000313" key="22">
    <source>
        <dbReference type="Proteomes" id="UP001497457"/>
    </source>
</evidence>
<feature type="domain" description="EF-hand" evidence="20">
    <location>
        <begin position="435"/>
        <end position="470"/>
    </location>
</feature>
<keyword evidence="12" id="KW-0472">Membrane</keyword>
<dbReference type="Gene3D" id="1.10.510.10">
    <property type="entry name" value="Transferase(Phosphotransferase) domain 1"/>
    <property type="match status" value="1"/>
</dbReference>
<evidence type="ECO:0000256" key="10">
    <source>
        <dbReference type="ARBA" id="ARBA00022837"/>
    </source>
</evidence>
<accession>A0ABC8Y556</accession>
<dbReference type="PROSITE" id="PS00108">
    <property type="entry name" value="PROTEIN_KINASE_ST"/>
    <property type="match status" value="1"/>
</dbReference>
<evidence type="ECO:0000259" key="20">
    <source>
        <dbReference type="PROSITE" id="PS50222"/>
    </source>
</evidence>
<evidence type="ECO:0000256" key="6">
    <source>
        <dbReference type="ARBA" id="ARBA00022723"/>
    </source>
</evidence>
<dbReference type="InterPro" id="IPR018247">
    <property type="entry name" value="EF_Hand_1_Ca_BS"/>
</dbReference>
<dbReference type="SUPFAM" id="SSF47473">
    <property type="entry name" value="EF-hand"/>
    <property type="match status" value="1"/>
</dbReference>
<dbReference type="FunFam" id="3.30.200.20:FF:000004">
    <property type="entry name" value="Calcium-dependent protein kinase 1"/>
    <property type="match status" value="1"/>
</dbReference>
<keyword evidence="13" id="KW-0449">Lipoprotein</keyword>
<evidence type="ECO:0000256" key="2">
    <source>
        <dbReference type="ARBA" id="ARBA00012513"/>
    </source>
</evidence>
<dbReference type="CDD" id="cd00051">
    <property type="entry name" value="EFh"/>
    <property type="match status" value="2"/>
</dbReference>
<dbReference type="GO" id="GO:0004674">
    <property type="term" value="F:protein serine/threonine kinase activity"/>
    <property type="evidence" value="ECO:0007669"/>
    <property type="project" value="UniProtKB-KW"/>
</dbReference>
<feature type="domain" description="Protein kinase" evidence="19">
    <location>
        <begin position="98"/>
        <end position="356"/>
    </location>
</feature>
<sequence length="571" mass="63226">MGNVCFCGNTSTSPDHPESATTSTKPPTTTKRPATPPSSQQGNSQQERSSSPSPKPKPRPKAKPPKPNPYGGGGGATAARVLDGVVPHHPRLHVTDKYHLGRELGRGEFGVTRLATDRATRERLACKSIPKRRLRTAVDVADVRREVAIMASLPDHPALVRLRAAYEDAEAVHLVMELCDGGELFDRIVARGRYTERAAAAAARTVAEVVRACHAHGVMHRDLKPENFLYAGKSEDAQLKAIDFGLSVFFKPGERFTEIVGSPYYMAPEVLRRNYGPEVDIWSAGVILYILLCGVPPFWAETEQGVARAILRGTLDLQREPWPRISEGAKSLVRQMLQMDPRKRPTAQQVLEHPWVQNARKAPNVPLGDVVRARLQQFSAMNKLKKKAMRVIAEHLSVEEVEVIRDMFALMDADGDGRVTLQELKAGLKKVGSKLAEPEMELLMEAADVNGNGYLDYGEFVAITIHLQRLSNDAHLRTAFLYFDKDSSGYIERAELADALADESGHTDDAALNNVLREVDTDKDGRISFDEFVAMMKAGTDWRKASRQYSRERFKTLSNSLMKDGSLAMAR</sequence>
<dbReference type="PROSITE" id="PS00018">
    <property type="entry name" value="EF_HAND_1"/>
    <property type="match status" value="4"/>
</dbReference>
<protein>
    <recommendedName>
        <fullName evidence="2">non-specific serine/threonine protein kinase</fullName>
        <ecNumber evidence="2">2.7.11.1</ecNumber>
    </recommendedName>
</protein>
<dbReference type="PROSITE" id="PS50011">
    <property type="entry name" value="PROTEIN_KINASE_DOM"/>
    <property type="match status" value="1"/>
</dbReference>
<dbReference type="CDD" id="cd05117">
    <property type="entry name" value="STKc_CAMK"/>
    <property type="match status" value="1"/>
</dbReference>
<evidence type="ECO:0000256" key="1">
    <source>
        <dbReference type="ARBA" id="ARBA00004635"/>
    </source>
</evidence>
<dbReference type="GO" id="GO:0016020">
    <property type="term" value="C:membrane"/>
    <property type="evidence" value="ECO:0007669"/>
    <property type="project" value="UniProtKB-SubCell"/>
</dbReference>
<evidence type="ECO:0000256" key="15">
    <source>
        <dbReference type="ARBA" id="ARBA00047899"/>
    </source>
</evidence>
<evidence type="ECO:0000256" key="14">
    <source>
        <dbReference type="ARBA" id="ARBA00024334"/>
    </source>
</evidence>
<keyword evidence="3" id="KW-0723">Serine/threonine-protein kinase</keyword>
<dbReference type="InterPro" id="IPR002048">
    <property type="entry name" value="EF_hand_dom"/>
</dbReference>
<evidence type="ECO:0000256" key="9">
    <source>
        <dbReference type="ARBA" id="ARBA00022777"/>
    </source>
</evidence>
<feature type="compositionally biased region" description="Low complexity" evidence="18">
    <location>
        <begin position="19"/>
        <end position="39"/>
    </location>
</feature>
<dbReference type="PROSITE" id="PS50222">
    <property type="entry name" value="EF_HAND_2"/>
    <property type="match status" value="4"/>
</dbReference>
<evidence type="ECO:0000256" key="3">
    <source>
        <dbReference type="ARBA" id="ARBA00022527"/>
    </source>
</evidence>
<evidence type="ECO:0000313" key="21">
    <source>
        <dbReference type="EMBL" id="CAL4935309.1"/>
    </source>
</evidence>
<dbReference type="AlphaFoldDB" id="A0ABC8Y556"/>
<dbReference type="InterPro" id="IPR011009">
    <property type="entry name" value="Kinase-like_dom_sf"/>
</dbReference>
<evidence type="ECO:0000256" key="4">
    <source>
        <dbReference type="ARBA" id="ARBA00022679"/>
    </source>
</evidence>
<evidence type="ECO:0000256" key="11">
    <source>
        <dbReference type="ARBA" id="ARBA00022840"/>
    </source>
</evidence>
<reference evidence="21" key="1">
    <citation type="submission" date="2024-10" db="EMBL/GenBank/DDBJ databases">
        <authorList>
            <person name="Ryan C."/>
        </authorList>
    </citation>
    <scope>NUCLEOTIDE SEQUENCE [LARGE SCALE GENOMIC DNA]</scope>
</reference>
<feature type="domain" description="EF-hand" evidence="20">
    <location>
        <begin position="507"/>
        <end position="542"/>
    </location>
</feature>
<feature type="domain" description="EF-hand" evidence="20">
    <location>
        <begin position="471"/>
        <end position="506"/>
    </location>
</feature>
<comment type="subcellular location">
    <subcellularLocation>
        <location evidence="1">Membrane</location>
        <topology evidence="1">Lipid-anchor</topology>
    </subcellularLocation>
</comment>
<keyword evidence="5" id="KW-0519">Myristate</keyword>
<feature type="domain" description="EF-hand" evidence="20">
    <location>
        <begin position="399"/>
        <end position="434"/>
    </location>
</feature>
<keyword evidence="6" id="KW-0479">Metal-binding</keyword>
<dbReference type="PANTHER" id="PTHR24349">
    <property type="entry name" value="SERINE/THREONINE-PROTEIN KINASE"/>
    <property type="match status" value="1"/>
</dbReference>
<dbReference type="InterPro" id="IPR008271">
    <property type="entry name" value="Ser/Thr_kinase_AS"/>
</dbReference>
<dbReference type="SMART" id="SM00054">
    <property type="entry name" value="EFh"/>
    <property type="match status" value="4"/>
</dbReference>
<evidence type="ECO:0000256" key="8">
    <source>
        <dbReference type="ARBA" id="ARBA00022741"/>
    </source>
</evidence>
<evidence type="ECO:0000256" key="18">
    <source>
        <dbReference type="SAM" id="MobiDB-lite"/>
    </source>
</evidence>
<evidence type="ECO:0000256" key="13">
    <source>
        <dbReference type="ARBA" id="ARBA00023288"/>
    </source>
</evidence>
<dbReference type="InterPro" id="IPR011992">
    <property type="entry name" value="EF-hand-dom_pair"/>
</dbReference>
<keyword evidence="22" id="KW-1185">Reference proteome</keyword>
<dbReference type="InterPro" id="IPR017441">
    <property type="entry name" value="Protein_kinase_ATP_BS"/>
</dbReference>
<dbReference type="EMBL" id="OZ075125">
    <property type="protein sequence ID" value="CAL4935309.1"/>
    <property type="molecule type" value="Genomic_DNA"/>
</dbReference>
<dbReference type="Gene3D" id="3.30.200.20">
    <property type="entry name" value="Phosphorylase Kinase, domain 1"/>
    <property type="match status" value="1"/>
</dbReference>
<comment type="similarity">
    <text evidence="14">Belongs to the protein kinase superfamily. Ser/Thr protein kinase family. CDPK subfamily.</text>
</comment>
<dbReference type="SMART" id="SM00220">
    <property type="entry name" value="S_TKc"/>
    <property type="match status" value="1"/>
</dbReference>